<keyword evidence="1" id="KW-0732">Signal</keyword>
<accession>E3BKI8</accession>
<protein>
    <recommendedName>
        <fullName evidence="4">Lipoprotein</fullName>
    </recommendedName>
</protein>
<keyword evidence="3" id="KW-1185">Reference proteome</keyword>
<dbReference type="Proteomes" id="UP000002943">
    <property type="component" value="Unassembled WGS sequence"/>
</dbReference>
<proteinExistence type="predicted"/>
<feature type="chain" id="PRO_5003167162" description="Lipoprotein" evidence="1">
    <location>
        <begin position="24"/>
        <end position="126"/>
    </location>
</feature>
<name>E3BKI8_9VIBR</name>
<gene>
    <name evidence="2" type="ORF">VIBC2010_05344</name>
</gene>
<feature type="signal peptide" evidence="1">
    <location>
        <begin position="1"/>
        <end position="23"/>
    </location>
</feature>
<dbReference type="OrthoDB" id="9843576at2"/>
<dbReference type="RefSeq" id="WP_009601554.1">
    <property type="nucleotide sequence ID" value="NZ_AEIU01000074.1"/>
</dbReference>
<dbReference type="EMBL" id="AEIU01000074">
    <property type="protein sequence ID" value="EFP96573.1"/>
    <property type="molecule type" value="Genomic_DNA"/>
</dbReference>
<evidence type="ECO:0000313" key="2">
    <source>
        <dbReference type="EMBL" id="EFP96573.1"/>
    </source>
</evidence>
<evidence type="ECO:0008006" key="4">
    <source>
        <dbReference type="Google" id="ProtNLM"/>
    </source>
</evidence>
<evidence type="ECO:0000313" key="3">
    <source>
        <dbReference type="Proteomes" id="UP000002943"/>
    </source>
</evidence>
<dbReference type="AlphaFoldDB" id="E3BKI8"/>
<evidence type="ECO:0000256" key="1">
    <source>
        <dbReference type="SAM" id="SignalP"/>
    </source>
</evidence>
<organism evidence="2 3">
    <name type="scientific">Vibrio caribbeanicus ATCC BAA-2122</name>
    <dbReference type="NCBI Taxonomy" id="796620"/>
    <lineage>
        <taxon>Bacteria</taxon>
        <taxon>Pseudomonadati</taxon>
        <taxon>Pseudomonadota</taxon>
        <taxon>Gammaproteobacteria</taxon>
        <taxon>Vibrionales</taxon>
        <taxon>Vibrionaceae</taxon>
        <taxon>Vibrio</taxon>
    </lineage>
</organism>
<comment type="caution">
    <text evidence="2">The sequence shown here is derived from an EMBL/GenBank/DDBJ whole genome shotgun (WGS) entry which is preliminary data.</text>
</comment>
<reference evidence="2 3" key="1">
    <citation type="journal article" date="2012" name="Int. J. Syst. Evol. Microbiol.">
        <title>Vibrio caribbeanicus sp. nov., isolated from the marine sponge Scleritoderma cyanea.</title>
        <authorList>
            <person name="Hoffmann M."/>
            <person name="Monday S.R."/>
            <person name="Allard M.W."/>
            <person name="Strain E.A."/>
            <person name="Whittaker P."/>
            <person name="Naum M."/>
            <person name="McCarthy P.J."/>
            <person name="Lopez J.V."/>
            <person name="Fischer M."/>
            <person name="Brown E.W."/>
        </authorList>
    </citation>
    <scope>NUCLEOTIDE SEQUENCE [LARGE SCALE GENOMIC DNA]</scope>
    <source>
        <strain evidence="2 3">ATCC BAA-2122</strain>
    </source>
</reference>
<sequence length="126" mass="13629">MNKKAIISILAVASSLIAAPSFAENKVCVHLPVGVGYAASFEVEALNSDVKTQESGRFAVGETRCLDVSKIADHSEYKVILHPFWGKTIDCTPHLIKEHTPTDVQSHITFKATGTTLAPRCKMYGA</sequence>